<dbReference type="FunFam" id="2.170.270.10:FF:000037">
    <property type="entry name" value="Histone-lysine N-methyltransferase"/>
    <property type="match status" value="1"/>
</dbReference>
<keyword evidence="6" id="KW-0949">S-adenosyl-L-methionine</keyword>
<name>A0A9P5AEN2_9HYPO</name>
<dbReference type="InterPro" id="IPR050777">
    <property type="entry name" value="SET2_Histone-Lys_MeTrsfase"/>
</dbReference>
<dbReference type="AlphaFoldDB" id="A0A9P5AEN2"/>
<dbReference type="SMART" id="SM00570">
    <property type="entry name" value="AWS"/>
    <property type="match status" value="1"/>
</dbReference>
<reference evidence="12" key="2">
    <citation type="submission" date="2020-02" db="EMBL/GenBank/DDBJ databases">
        <title>Identification and distribution of gene clusters putatively required for synthesis of sphingolipid metabolism inhibitors in phylogenetically diverse species of the filamentous fungus Fusarium.</title>
        <authorList>
            <person name="Kim H.-S."/>
            <person name="Busman M."/>
            <person name="Brown D.W."/>
            <person name="Divon H."/>
            <person name="Uhlig S."/>
            <person name="Proctor R.H."/>
        </authorList>
    </citation>
    <scope>NUCLEOTIDE SEQUENCE</scope>
    <source>
        <strain evidence="12">NRRL 25174</strain>
    </source>
</reference>
<protein>
    <submittedName>
        <fullName evidence="12">Histone-lysine n-methyltransferase ASH1L</fullName>
    </submittedName>
</protein>
<dbReference type="Pfam" id="PF17907">
    <property type="entry name" value="AWS"/>
    <property type="match status" value="1"/>
</dbReference>
<evidence type="ECO:0000256" key="1">
    <source>
        <dbReference type="ARBA" id="ARBA00004123"/>
    </source>
</evidence>
<evidence type="ECO:0000259" key="9">
    <source>
        <dbReference type="PROSITE" id="PS50280"/>
    </source>
</evidence>
<evidence type="ECO:0000313" key="13">
    <source>
        <dbReference type="Proteomes" id="UP000730481"/>
    </source>
</evidence>
<dbReference type="PROSITE" id="PS50280">
    <property type="entry name" value="SET"/>
    <property type="match status" value="1"/>
</dbReference>
<dbReference type="GO" id="GO:0005634">
    <property type="term" value="C:nucleus"/>
    <property type="evidence" value="ECO:0007669"/>
    <property type="project" value="UniProtKB-SubCell"/>
</dbReference>
<reference evidence="12" key="1">
    <citation type="journal article" date="2017" name="Mycologia">
        <title>Fusarium algeriense, sp. nov., a novel toxigenic crown rot pathogen of durum wheat from Algeria is nested in the Fusarium burgessii species complex.</title>
        <authorList>
            <person name="Laraba I."/>
            <person name="Keddad A."/>
            <person name="Boureghda H."/>
            <person name="Abdallah N."/>
            <person name="Vaughan M.M."/>
            <person name="Proctor R.H."/>
            <person name="Busman M."/>
            <person name="O'Donnell K."/>
        </authorList>
    </citation>
    <scope>NUCLEOTIDE SEQUENCE</scope>
    <source>
        <strain evidence="12">NRRL 25174</strain>
    </source>
</reference>
<evidence type="ECO:0000256" key="5">
    <source>
        <dbReference type="ARBA" id="ARBA00022679"/>
    </source>
</evidence>
<comment type="caution">
    <text evidence="12">The sequence shown here is derived from an EMBL/GenBank/DDBJ whole genome shotgun (WGS) entry which is preliminary data.</text>
</comment>
<comment type="subcellular location">
    <subcellularLocation>
        <location evidence="2">Chromosome</location>
    </subcellularLocation>
    <subcellularLocation>
        <location evidence="1">Nucleus</location>
    </subcellularLocation>
</comment>
<dbReference type="InterPro" id="IPR001214">
    <property type="entry name" value="SET_dom"/>
</dbReference>
<keyword evidence="4" id="KW-0489">Methyltransferase</keyword>
<evidence type="ECO:0000259" key="10">
    <source>
        <dbReference type="PROSITE" id="PS50868"/>
    </source>
</evidence>
<gene>
    <name evidence="12" type="ORF">FBEOM_9112</name>
</gene>
<feature type="region of interest" description="Disordered" evidence="8">
    <location>
        <begin position="718"/>
        <end position="765"/>
    </location>
</feature>
<feature type="compositionally biased region" description="Basic and acidic residues" evidence="8">
    <location>
        <begin position="166"/>
        <end position="185"/>
    </location>
</feature>
<feature type="domain" description="SET" evidence="9">
    <location>
        <begin position="457"/>
        <end position="573"/>
    </location>
</feature>
<evidence type="ECO:0000313" key="12">
    <source>
        <dbReference type="EMBL" id="KAF4336994.1"/>
    </source>
</evidence>
<dbReference type="InterPro" id="IPR046341">
    <property type="entry name" value="SET_dom_sf"/>
</dbReference>
<proteinExistence type="predicted"/>
<evidence type="ECO:0000256" key="3">
    <source>
        <dbReference type="ARBA" id="ARBA00022454"/>
    </source>
</evidence>
<keyword evidence="13" id="KW-1185">Reference proteome</keyword>
<dbReference type="InterPro" id="IPR003616">
    <property type="entry name" value="Post-SET_dom"/>
</dbReference>
<feature type="domain" description="Post-SET" evidence="10">
    <location>
        <begin position="581"/>
        <end position="597"/>
    </location>
</feature>
<dbReference type="PANTHER" id="PTHR22884">
    <property type="entry name" value="SET DOMAIN PROTEINS"/>
    <property type="match status" value="1"/>
</dbReference>
<feature type="compositionally biased region" description="Basic and acidic residues" evidence="8">
    <location>
        <begin position="38"/>
        <end position="50"/>
    </location>
</feature>
<dbReference type="PROSITE" id="PS51215">
    <property type="entry name" value="AWS"/>
    <property type="match status" value="1"/>
</dbReference>
<evidence type="ECO:0000256" key="6">
    <source>
        <dbReference type="ARBA" id="ARBA00022691"/>
    </source>
</evidence>
<dbReference type="Proteomes" id="UP000730481">
    <property type="component" value="Unassembled WGS sequence"/>
</dbReference>
<dbReference type="InterPro" id="IPR006560">
    <property type="entry name" value="AWS_dom"/>
</dbReference>
<dbReference type="PROSITE" id="PS50868">
    <property type="entry name" value="POST_SET"/>
    <property type="match status" value="1"/>
</dbReference>
<feature type="compositionally biased region" description="Low complexity" evidence="8">
    <location>
        <begin position="16"/>
        <end position="36"/>
    </location>
</feature>
<dbReference type="SUPFAM" id="SSF82199">
    <property type="entry name" value="SET domain"/>
    <property type="match status" value="1"/>
</dbReference>
<feature type="compositionally biased region" description="Low complexity" evidence="8">
    <location>
        <begin position="735"/>
        <end position="757"/>
    </location>
</feature>
<keyword evidence="5" id="KW-0808">Transferase</keyword>
<dbReference type="OrthoDB" id="422362at2759"/>
<sequence length="779" mass="85365">MALILSSEGTFEVGTTDDSSSNVASATSTPPTTVADEVSLHSDSPKRDVVHVALDPDSPEVAPTTSEPTETVSAANAPPPAPIRSRRSRVSAPVYNLVQLSGTAGHGKRRAKGDIVADRRRRRKTISGPILSDDKTTSSPAQGATPETVRSGIDALGGTQSASKLDSPRTRRQRISEESGSDRRSSTRRSSAFAPIATTSISKNSKVTKRSRKSMEKPSTPMSRELRRLQDTKEFAHIDEKPVVLSVWSNGKYVDPKAAALASRKKAEPEQAAEEPKEAEAEPVINTRKRRVKKYLDKGLYAGQDAPIDISKGLTPGEKKALAQLPELIPSGRVNKTMPLPMFNGLRTLIEGRDFKLPYQVCNPLPPGQPKPDEWKKMTKNRFIGESKDYWRKSPHFHDYSSKCVCKPEDGCGESCQNRIMLYECDEQNCNAGKQYCTNRAFATLTARRNKGGKYRVGVEVIKTSDRGYGVRSNRCFRPNQIIMEYAGEIITEDECERRMTEVYKDNECYYLMSFDQNMIIDATTGSIARFVNHSCNPNCRMIKWIVSGQPRMALFAGDKPIMTGDELTYDYNFDPFSAKNVQKCLCGELNCRGVLGPKPREVKQPKTDLKNAVKGAVKAGKRKLKELIGDEGDNSKNAKKRKVLPAKGVKRAISNAGSKVAKGAANALKKGVSTVASTTRKAALGSKSPAKRRVSTGALLKKTTTKRVIQTYSRTPQRRASSVGLAATSRAKNSSVTKVATKTTRTTASLRKTSSRVTSPRQALDISRDGEIRVVADD</sequence>
<feature type="region of interest" description="Disordered" evidence="8">
    <location>
        <begin position="1"/>
        <end position="227"/>
    </location>
</feature>
<dbReference type="Pfam" id="PF00856">
    <property type="entry name" value="SET"/>
    <property type="match status" value="1"/>
</dbReference>
<evidence type="ECO:0000256" key="7">
    <source>
        <dbReference type="ARBA" id="ARBA00023242"/>
    </source>
</evidence>
<feature type="domain" description="AWS" evidence="11">
    <location>
        <begin position="399"/>
        <end position="446"/>
    </location>
</feature>
<dbReference type="Gene3D" id="2.170.270.10">
    <property type="entry name" value="SET domain"/>
    <property type="match status" value="1"/>
</dbReference>
<keyword evidence="3" id="KW-0158">Chromosome</keyword>
<evidence type="ECO:0000259" key="11">
    <source>
        <dbReference type="PROSITE" id="PS51215"/>
    </source>
</evidence>
<evidence type="ECO:0000256" key="8">
    <source>
        <dbReference type="SAM" id="MobiDB-lite"/>
    </source>
</evidence>
<evidence type="ECO:0000256" key="4">
    <source>
        <dbReference type="ARBA" id="ARBA00022603"/>
    </source>
</evidence>
<dbReference type="GO" id="GO:0032259">
    <property type="term" value="P:methylation"/>
    <property type="evidence" value="ECO:0007669"/>
    <property type="project" value="UniProtKB-KW"/>
</dbReference>
<keyword evidence="7" id="KW-0539">Nucleus</keyword>
<dbReference type="EMBL" id="PVQB02000448">
    <property type="protein sequence ID" value="KAF4336994.1"/>
    <property type="molecule type" value="Genomic_DNA"/>
</dbReference>
<dbReference type="GO" id="GO:0005694">
    <property type="term" value="C:chromosome"/>
    <property type="evidence" value="ECO:0007669"/>
    <property type="project" value="UniProtKB-SubCell"/>
</dbReference>
<accession>A0A9P5AEN2</accession>
<dbReference type="GO" id="GO:0042054">
    <property type="term" value="F:histone methyltransferase activity"/>
    <property type="evidence" value="ECO:0007669"/>
    <property type="project" value="InterPro"/>
</dbReference>
<dbReference type="SMART" id="SM00317">
    <property type="entry name" value="SET"/>
    <property type="match status" value="1"/>
</dbReference>
<evidence type="ECO:0000256" key="2">
    <source>
        <dbReference type="ARBA" id="ARBA00004286"/>
    </source>
</evidence>
<organism evidence="12 13">
    <name type="scientific">Fusarium beomiforme</name>
    <dbReference type="NCBI Taxonomy" id="44412"/>
    <lineage>
        <taxon>Eukaryota</taxon>
        <taxon>Fungi</taxon>
        <taxon>Dikarya</taxon>
        <taxon>Ascomycota</taxon>
        <taxon>Pezizomycotina</taxon>
        <taxon>Sordariomycetes</taxon>
        <taxon>Hypocreomycetidae</taxon>
        <taxon>Hypocreales</taxon>
        <taxon>Nectriaceae</taxon>
        <taxon>Fusarium</taxon>
        <taxon>Fusarium burgessii species complex</taxon>
    </lineage>
</organism>